<dbReference type="SUPFAM" id="SSF53067">
    <property type="entry name" value="Actin-like ATPase domain"/>
    <property type="match status" value="1"/>
</dbReference>
<gene>
    <name evidence="4" type="ORF">H8S18_05530</name>
</gene>
<dbReference type="SUPFAM" id="SSF46785">
    <property type="entry name" value="Winged helix' DNA-binding domain"/>
    <property type="match status" value="1"/>
</dbReference>
<evidence type="ECO:0000313" key="4">
    <source>
        <dbReference type="EMBL" id="MBC5647789.1"/>
    </source>
</evidence>
<comment type="caution">
    <text evidence="4">The sequence shown here is derived from an EMBL/GenBank/DDBJ whole genome shotgun (WGS) entry which is preliminary data.</text>
</comment>
<keyword evidence="3" id="KW-0119">Carbohydrate metabolism</keyword>
<evidence type="ECO:0000256" key="3">
    <source>
        <dbReference type="ARBA" id="ARBA00022629"/>
    </source>
</evidence>
<dbReference type="Proteomes" id="UP000606889">
    <property type="component" value="Unassembled WGS sequence"/>
</dbReference>
<sequence length="373" mass="41936">MDITVAQIKRQNRNNIFALLCEKSDLSKQDIVQELKLSLPTVTANINALKNRGLVIETGSQGQAVGRRASTFSIQKNARVAIGIDITKRHITIVGMNIAGEILGRKRVRRCFEMSKRYYRYVGQMVEEHVQNLNFQEEQILGVGIGIPGLTTLDGRQIFYGKTLMDFSGLRVSSFEEYIPYPCIFIKDANAACLAEAWANPAMSDVFYISLSNYVGGSVRLYDVPYSGEGPRSGEIGHIRIIPNGLECYCGQKGCVDPYCTALQLSDQADENLESFFENLNAGDQRCKKKFDEYLYYLSLAVTNARMLFDCKIILGGYVGPYLEPYLGDLKKRLVKLTPFEENAEYIQICRWRQDPIAAGAAISFIDDFIRNV</sequence>
<proteinExistence type="inferred from homology"/>
<dbReference type="Gene3D" id="1.10.10.10">
    <property type="entry name" value="Winged helix-like DNA-binding domain superfamily/Winged helix DNA-binding domain"/>
    <property type="match status" value="1"/>
</dbReference>
<dbReference type="Pfam" id="PF13412">
    <property type="entry name" value="HTH_24"/>
    <property type="match status" value="1"/>
</dbReference>
<dbReference type="InterPro" id="IPR000600">
    <property type="entry name" value="ROK"/>
</dbReference>
<comment type="similarity">
    <text evidence="2">Belongs to the ROK (NagC/XylR) family.</text>
</comment>
<name>A0ABR7EDC5_9FIRM</name>
<protein>
    <submittedName>
        <fullName evidence="4">ROK family transcriptional regulator</fullName>
    </submittedName>
</protein>
<evidence type="ECO:0000256" key="1">
    <source>
        <dbReference type="ARBA" id="ARBA00002486"/>
    </source>
</evidence>
<dbReference type="InterPro" id="IPR036388">
    <property type="entry name" value="WH-like_DNA-bd_sf"/>
</dbReference>
<organism evidence="4 5">
    <name type="scientific">Christensenella tenuis</name>
    <dbReference type="NCBI Taxonomy" id="2763033"/>
    <lineage>
        <taxon>Bacteria</taxon>
        <taxon>Bacillati</taxon>
        <taxon>Bacillota</taxon>
        <taxon>Clostridia</taxon>
        <taxon>Christensenellales</taxon>
        <taxon>Christensenellaceae</taxon>
        <taxon>Christensenella</taxon>
    </lineage>
</organism>
<dbReference type="InterPro" id="IPR043129">
    <property type="entry name" value="ATPase_NBD"/>
</dbReference>
<comment type="function">
    <text evidence="1">Transcriptional repressor of xylose-utilizing enzymes.</text>
</comment>
<dbReference type="RefSeq" id="WP_186857302.1">
    <property type="nucleotide sequence ID" value="NZ_JACOON010000002.1"/>
</dbReference>
<dbReference type="EMBL" id="JACOON010000002">
    <property type="protein sequence ID" value="MBC5647789.1"/>
    <property type="molecule type" value="Genomic_DNA"/>
</dbReference>
<dbReference type="PANTHER" id="PTHR18964:SF149">
    <property type="entry name" value="BIFUNCTIONAL UDP-N-ACETYLGLUCOSAMINE 2-EPIMERASE_N-ACETYLMANNOSAMINE KINASE"/>
    <property type="match status" value="1"/>
</dbReference>
<accession>A0ABR7EDC5</accession>
<reference evidence="4 5" key="1">
    <citation type="submission" date="2020-08" db="EMBL/GenBank/DDBJ databases">
        <title>Genome public.</title>
        <authorList>
            <person name="Liu C."/>
            <person name="Sun Q."/>
        </authorList>
    </citation>
    <scope>NUCLEOTIDE SEQUENCE [LARGE SCALE GENOMIC DNA]</scope>
    <source>
        <strain evidence="4 5">NSJ-35</strain>
    </source>
</reference>
<dbReference type="InterPro" id="IPR036390">
    <property type="entry name" value="WH_DNA-bd_sf"/>
</dbReference>
<evidence type="ECO:0000256" key="2">
    <source>
        <dbReference type="ARBA" id="ARBA00006479"/>
    </source>
</evidence>
<dbReference type="Pfam" id="PF00480">
    <property type="entry name" value="ROK"/>
    <property type="match status" value="1"/>
</dbReference>
<evidence type="ECO:0000313" key="5">
    <source>
        <dbReference type="Proteomes" id="UP000606889"/>
    </source>
</evidence>
<keyword evidence="3" id="KW-0859">Xylose metabolism</keyword>
<dbReference type="PANTHER" id="PTHR18964">
    <property type="entry name" value="ROK (REPRESSOR, ORF, KINASE) FAMILY"/>
    <property type="match status" value="1"/>
</dbReference>
<dbReference type="Gene3D" id="3.30.420.40">
    <property type="match status" value="2"/>
</dbReference>
<keyword evidence="5" id="KW-1185">Reference proteome</keyword>